<keyword evidence="3" id="KW-1185">Reference proteome</keyword>
<feature type="region of interest" description="Disordered" evidence="1">
    <location>
        <begin position="1"/>
        <end position="87"/>
    </location>
</feature>
<reference evidence="2 3" key="1">
    <citation type="submission" date="2023-01" db="EMBL/GenBank/DDBJ databases">
        <title>Analysis of 21 Apiospora genomes using comparative genomics revels a genus with tremendous synthesis potential of carbohydrate active enzymes and secondary metabolites.</title>
        <authorList>
            <person name="Sorensen T."/>
        </authorList>
    </citation>
    <scope>NUCLEOTIDE SEQUENCE [LARGE SCALE GENOMIC DNA]</scope>
    <source>
        <strain evidence="2 3">CBS 135458</strain>
    </source>
</reference>
<name>A0ABR1WU81_9PEZI</name>
<feature type="compositionally biased region" description="Low complexity" evidence="1">
    <location>
        <begin position="16"/>
        <end position="28"/>
    </location>
</feature>
<comment type="caution">
    <text evidence="2">The sequence shown here is derived from an EMBL/GenBank/DDBJ whole genome shotgun (WGS) entry which is preliminary data.</text>
</comment>
<dbReference type="RefSeq" id="XP_066721257.1">
    <property type="nucleotide sequence ID" value="XM_066853116.1"/>
</dbReference>
<accession>A0ABR1WU81</accession>
<dbReference type="Proteomes" id="UP001480595">
    <property type="component" value="Unassembled WGS sequence"/>
</dbReference>
<organism evidence="2 3">
    <name type="scientific">Apiospora phragmitis</name>
    <dbReference type="NCBI Taxonomy" id="2905665"/>
    <lineage>
        <taxon>Eukaryota</taxon>
        <taxon>Fungi</taxon>
        <taxon>Dikarya</taxon>
        <taxon>Ascomycota</taxon>
        <taxon>Pezizomycotina</taxon>
        <taxon>Sordariomycetes</taxon>
        <taxon>Xylariomycetidae</taxon>
        <taxon>Amphisphaeriales</taxon>
        <taxon>Apiosporaceae</taxon>
        <taxon>Apiospora</taxon>
    </lineage>
</organism>
<dbReference type="GeneID" id="92086179"/>
<evidence type="ECO:0000313" key="2">
    <source>
        <dbReference type="EMBL" id="KAK8086733.1"/>
    </source>
</evidence>
<proteinExistence type="predicted"/>
<dbReference type="EMBL" id="JAQQWL010000002">
    <property type="protein sequence ID" value="KAK8086733.1"/>
    <property type="molecule type" value="Genomic_DNA"/>
</dbReference>
<feature type="compositionally biased region" description="Basic and acidic residues" evidence="1">
    <location>
        <begin position="53"/>
        <end position="74"/>
    </location>
</feature>
<protein>
    <submittedName>
        <fullName evidence="2">Uncharacterized protein</fullName>
    </submittedName>
</protein>
<sequence length="87" mass="9833">MCMLFSQKGRQHEGSRASSSVNATTATTDGVKSDGGCSSSSSSKKLPWNDPNNRYKVDWDRFEAVHPKDRPMDHNKKKRPRPECYTD</sequence>
<evidence type="ECO:0000256" key="1">
    <source>
        <dbReference type="SAM" id="MobiDB-lite"/>
    </source>
</evidence>
<gene>
    <name evidence="2" type="ORF">PG994_001707</name>
</gene>
<evidence type="ECO:0000313" key="3">
    <source>
        <dbReference type="Proteomes" id="UP001480595"/>
    </source>
</evidence>